<feature type="domain" description="Malic enzyme NAD-binding" evidence="11">
    <location>
        <begin position="167"/>
        <end position="404"/>
    </location>
</feature>
<keyword evidence="7" id="KW-0511">Multifunctional enzyme</keyword>
<dbReference type="InterPro" id="IPR037062">
    <property type="entry name" value="Malic_N_dom_sf"/>
</dbReference>
<proteinExistence type="inferred from homology"/>
<dbReference type="OrthoDB" id="9805787at2"/>
<comment type="cofactor">
    <cofactor evidence="1">
        <name>Mn(2+)</name>
        <dbReference type="ChEBI" id="CHEBI:29035"/>
    </cofactor>
</comment>
<dbReference type="RefSeq" id="WP_115550156.1">
    <property type="nucleotide sequence ID" value="NZ_QRGP01000002.1"/>
</dbReference>
<dbReference type="Pfam" id="PF00390">
    <property type="entry name" value="malic"/>
    <property type="match status" value="1"/>
</dbReference>
<protein>
    <submittedName>
        <fullName evidence="13">NADP-dependent malic enzyme</fullName>
    </submittedName>
</protein>
<dbReference type="InterPro" id="IPR012301">
    <property type="entry name" value="Malic_N_dom"/>
</dbReference>
<dbReference type="InterPro" id="IPR036291">
    <property type="entry name" value="NAD(P)-bd_dom_sf"/>
</dbReference>
<evidence type="ECO:0000256" key="9">
    <source>
        <dbReference type="PIRSR" id="PIRSR036684-2"/>
    </source>
</evidence>
<dbReference type="InterPro" id="IPR002505">
    <property type="entry name" value="PTA_PTB"/>
</dbReference>
<evidence type="ECO:0000256" key="8">
    <source>
        <dbReference type="PIRSR" id="PIRSR036684-1"/>
    </source>
</evidence>
<dbReference type="FunFam" id="3.40.50.720:FF:000095">
    <property type="entry name" value="NADP-dependent malic enzyme"/>
    <property type="match status" value="1"/>
</dbReference>
<dbReference type="AlphaFoldDB" id="A0A371B6B6"/>
<dbReference type="Gene3D" id="3.40.50.10380">
    <property type="entry name" value="Malic enzyme, N-terminal domain"/>
    <property type="match status" value="1"/>
</dbReference>
<dbReference type="Pfam" id="PF01515">
    <property type="entry name" value="PTA_PTB"/>
    <property type="match status" value="1"/>
</dbReference>
<dbReference type="InterPro" id="IPR051674">
    <property type="entry name" value="Malate_Decarboxylase"/>
</dbReference>
<evidence type="ECO:0000313" key="13">
    <source>
        <dbReference type="EMBL" id="RDV03052.1"/>
    </source>
</evidence>
<accession>A0A371B6B6</accession>
<gene>
    <name evidence="13" type="ORF">DXH95_11505</name>
</gene>
<feature type="binding site" evidence="10">
    <location>
        <position position="291"/>
    </location>
    <ligand>
        <name>a divalent metal cation</name>
        <dbReference type="ChEBI" id="CHEBI:60240"/>
    </ligand>
</feature>
<feature type="active site" description="Proton acceptor" evidence="8">
    <location>
        <position position="98"/>
    </location>
</feature>
<dbReference type="SMART" id="SM00919">
    <property type="entry name" value="Malic_M"/>
    <property type="match status" value="1"/>
</dbReference>
<dbReference type="PIRSF" id="PIRSF036684">
    <property type="entry name" value="ME_PTA"/>
    <property type="match status" value="1"/>
</dbReference>
<dbReference type="SMART" id="SM01274">
    <property type="entry name" value="malic"/>
    <property type="match status" value="1"/>
</dbReference>
<dbReference type="InterPro" id="IPR012302">
    <property type="entry name" value="Malic_NAD-bd"/>
</dbReference>
<evidence type="ECO:0000256" key="6">
    <source>
        <dbReference type="ARBA" id="ARBA00023002"/>
    </source>
</evidence>
<evidence type="ECO:0000313" key="14">
    <source>
        <dbReference type="Proteomes" id="UP000263833"/>
    </source>
</evidence>
<dbReference type="PANTHER" id="PTHR43237">
    <property type="entry name" value="NADP-DEPENDENT MALIC ENZYME"/>
    <property type="match status" value="1"/>
</dbReference>
<evidence type="ECO:0000256" key="2">
    <source>
        <dbReference type="ARBA" id="ARBA00001946"/>
    </source>
</evidence>
<dbReference type="GO" id="GO:0016616">
    <property type="term" value="F:oxidoreductase activity, acting on the CH-OH group of donors, NAD or NADP as acceptor"/>
    <property type="evidence" value="ECO:0007669"/>
    <property type="project" value="InterPro"/>
</dbReference>
<dbReference type="GO" id="GO:0051287">
    <property type="term" value="F:NAD binding"/>
    <property type="evidence" value="ECO:0007669"/>
    <property type="project" value="InterPro"/>
</dbReference>
<dbReference type="SUPFAM" id="SSF53223">
    <property type="entry name" value="Aminoacid dehydrogenase-like, N-terminal domain"/>
    <property type="match status" value="1"/>
</dbReference>
<dbReference type="Pfam" id="PF03949">
    <property type="entry name" value="Malic_M"/>
    <property type="match status" value="1"/>
</dbReference>
<comment type="caution">
    <text evidence="13">The sequence shown here is derived from an EMBL/GenBank/DDBJ whole genome shotgun (WGS) entry which is preliminary data.</text>
</comment>
<keyword evidence="6" id="KW-0560">Oxidoreductase</keyword>
<dbReference type="Gene3D" id="3.40.50.10950">
    <property type="match status" value="1"/>
</dbReference>
<evidence type="ECO:0000256" key="3">
    <source>
        <dbReference type="ARBA" id="ARBA00007686"/>
    </source>
</evidence>
<comment type="similarity">
    <text evidence="3">In the N-terminal section; belongs to the malic enzymes family.</text>
</comment>
<organism evidence="13 14">
    <name type="scientific">Sphingorhabdus pulchriflava</name>
    <dbReference type="NCBI Taxonomy" id="2292257"/>
    <lineage>
        <taxon>Bacteria</taxon>
        <taxon>Pseudomonadati</taxon>
        <taxon>Pseudomonadota</taxon>
        <taxon>Alphaproteobacteria</taxon>
        <taxon>Sphingomonadales</taxon>
        <taxon>Sphingomonadaceae</taxon>
        <taxon>Sphingorhabdus</taxon>
    </lineage>
</organism>
<dbReference type="Gene3D" id="3.40.50.720">
    <property type="entry name" value="NAD(P)-binding Rossmann-like Domain"/>
    <property type="match status" value="1"/>
</dbReference>
<dbReference type="Gene3D" id="3.40.50.10750">
    <property type="entry name" value="Isocitrate/Isopropylmalate dehydrogenase-like"/>
    <property type="match status" value="1"/>
</dbReference>
<comment type="similarity">
    <text evidence="4">In the C-terminal section; belongs to the phosphate acetyltransferase and butyryltransferase family.</text>
</comment>
<keyword evidence="5 9" id="KW-0479">Metal-binding</keyword>
<dbReference type="PROSITE" id="PS00331">
    <property type="entry name" value="MALIC_ENZYMES"/>
    <property type="match status" value="1"/>
</dbReference>
<evidence type="ECO:0000256" key="4">
    <source>
        <dbReference type="ARBA" id="ARBA00008756"/>
    </source>
</evidence>
<dbReference type="InterPro" id="IPR045213">
    <property type="entry name" value="Malic_NAD-bd_bact_type"/>
</dbReference>
<dbReference type="EMBL" id="QRGP01000002">
    <property type="protein sequence ID" value="RDV03052.1"/>
    <property type="molecule type" value="Genomic_DNA"/>
</dbReference>
<feature type="binding site" evidence="10">
    <location>
        <begin position="80"/>
        <end position="87"/>
    </location>
    <ligand>
        <name>NADP(+)</name>
        <dbReference type="ChEBI" id="CHEBI:58349"/>
    </ligand>
</feature>
<dbReference type="SUPFAM" id="SSF53659">
    <property type="entry name" value="Isocitrate/Isopropylmalate dehydrogenase-like"/>
    <property type="match status" value="1"/>
</dbReference>
<dbReference type="FunFam" id="3.40.50.10380:FF:000003">
    <property type="entry name" value="NADP-dependent malic enzyme"/>
    <property type="match status" value="1"/>
</dbReference>
<evidence type="ECO:0000259" key="11">
    <source>
        <dbReference type="SMART" id="SM00919"/>
    </source>
</evidence>
<feature type="binding site" evidence="10">
    <location>
        <position position="166"/>
    </location>
    <ligand>
        <name>a divalent metal cation</name>
        <dbReference type="ChEBI" id="CHEBI:60240"/>
    </ligand>
</feature>
<dbReference type="InterPro" id="IPR015884">
    <property type="entry name" value="Malic_enzyme_CS"/>
</dbReference>
<dbReference type="PANTHER" id="PTHR43237:SF4">
    <property type="entry name" value="NADP-DEPENDENT MALIC ENZYME"/>
    <property type="match status" value="1"/>
</dbReference>
<comment type="cofactor">
    <cofactor evidence="2">
        <name>Mg(2+)</name>
        <dbReference type="ChEBI" id="CHEBI:18420"/>
    </cofactor>
</comment>
<dbReference type="GO" id="GO:0006108">
    <property type="term" value="P:malate metabolic process"/>
    <property type="evidence" value="ECO:0007669"/>
    <property type="project" value="InterPro"/>
</dbReference>
<dbReference type="InterPro" id="IPR012188">
    <property type="entry name" value="ME_PTA"/>
</dbReference>
<keyword evidence="14" id="KW-1185">Reference proteome</keyword>
<feature type="binding site" evidence="9">
    <location>
        <position position="140"/>
    </location>
    <ligand>
        <name>a divalent metal cation</name>
        <dbReference type="ChEBI" id="CHEBI:60240"/>
    </ligand>
</feature>
<dbReference type="GO" id="GO:0004470">
    <property type="term" value="F:malic enzyme activity"/>
    <property type="evidence" value="ECO:0007669"/>
    <property type="project" value="InterPro"/>
</dbReference>
<evidence type="ECO:0000256" key="7">
    <source>
        <dbReference type="ARBA" id="ARBA00023268"/>
    </source>
</evidence>
<evidence type="ECO:0000256" key="1">
    <source>
        <dbReference type="ARBA" id="ARBA00001936"/>
    </source>
</evidence>
<evidence type="ECO:0000256" key="10">
    <source>
        <dbReference type="PIRSR" id="PIRSR036684-3"/>
    </source>
</evidence>
<dbReference type="InterPro" id="IPR046346">
    <property type="entry name" value="Aminoacid_DH-like_N_sf"/>
</dbReference>
<name>A0A371B6B6_9SPHN</name>
<sequence length="754" mass="81035">MSESDVPFTAREALLFHSQGRPGKIEIVATKPMATQRDLSLAYSPGVAVPVQAIADDPATAYDYTAKGNLVAVISNGTAILGMGNLGALASKPVMEGKAVLFKRFADVDSIDIEVKTEDAQRFIDAVELLEPTFGGINLEDIAAPDCFVIEQTLRERMNIPVFHDDQHGTAIISAAGLINACLLTGRSLKDIKVVCNGAGAAAIACTELIKAMGVPHGNVIMCDRKGVIYQGRTEGMDQWKSAHAVPTEARTLAEAIKGADVFLGLSAANAMTKDMVRDMADQPIIFAMANPDPEITPPDAMEARPDAIVATGRSDYPNQVNNVLGFPFIFRGALDVRATTINEEMKIAAANAIAELARETVHEDVAAAYGGNAQSFGRDYIIPAPFDPRLIEVVSSAVAKAAMDSGVAQKPIADMDAYRASLRARQNPTTSVMAQVYEAARAKPKRVIFAEAEEDVVLRAAVQFRQDGYGTPVLVGRDATVLAKLQAMGVANPESYEIHNSVSSPLVPAMVDRLYLRLQRRGYLRRDIQRMVNRDRNIFGALMLAMDQGDAMITGITRTFAQTMRELRRVLDSKKGEIPFGIHVLVGKTHTVFMSDTTVNERPSSEELAYIAEQTAQVARRMGHTPRVAFLSYSTFGNPAGNWLGNIREAVALLDSRKVAFEYEGEMAPDVALNPALMANYPFCRLSGPANVLVMPGLQSANLSAKLLRELGGDQVIGPMLVGMEKPVQIATMSSSASEIVALAVLASAGVAQ</sequence>
<evidence type="ECO:0000256" key="5">
    <source>
        <dbReference type="ARBA" id="ARBA00022723"/>
    </source>
</evidence>
<dbReference type="GO" id="GO:0046872">
    <property type="term" value="F:metal ion binding"/>
    <property type="evidence" value="ECO:0007669"/>
    <property type="project" value="UniProtKB-KW"/>
</dbReference>
<dbReference type="GO" id="GO:0016746">
    <property type="term" value="F:acyltransferase activity"/>
    <property type="evidence" value="ECO:0007669"/>
    <property type="project" value="InterPro"/>
</dbReference>
<keyword evidence="10" id="KW-0521">NADP</keyword>
<reference evidence="14" key="1">
    <citation type="submission" date="2018-08" db="EMBL/GenBank/DDBJ databases">
        <authorList>
            <person name="Kim S.-J."/>
            <person name="Jung G.-Y."/>
        </authorList>
    </citation>
    <scope>NUCLEOTIDE SEQUENCE [LARGE SCALE GENOMIC DNA]</scope>
    <source>
        <strain evidence="14">GY_G</strain>
    </source>
</reference>
<dbReference type="CDD" id="cd05311">
    <property type="entry name" value="NAD_bind_2_malic_enz"/>
    <property type="match status" value="1"/>
</dbReference>
<dbReference type="Proteomes" id="UP000263833">
    <property type="component" value="Unassembled WGS sequence"/>
</dbReference>
<dbReference type="SUPFAM" id="SSF51735">
    <property type="entry name" value="NAD(P)-binding Rossmann-fold domains"/>
    <property type="match status" value="1"/>
</dbReference>
<feature type="binding site" evidence="9">
    <location>
        <position position="141"/>
    </location>
    <ligand>
        <name>a divalent metal cation</name>
        <dbReference type="ChEBI" id="CHEBI:60240"/>
    </ligand>
</feature>
<evidence type="ECO:0000259" key="12">
    <source>
        <dbReference type="SMART" id="SM01274"/>
    </source>
</evidence>
<dbReference type="InterPro" id="IPR042112">
    <property type="entry name" value="P_AcTrfase_dom2"/>
</dbReference>
<feature type="domain" description="Malic enzyme N-terminal" evidence="12">
    <location>
        <begin position="22"/>
        <end position="155"/>
    </location>
</feature>
<dbReference type="InterPro" id="IPR042113">
    <property type="entry name" value="P_AcTrfase_dom1"/>
</dbReference>